<dbReference type="GO" id="GO:0008757">
    <property type="term" value="F:S-adenosylmethionine-dependent methyltransferase activity"/>
    <property type="evidence" value="ECO:0007669"/>
    <property type="project" value="UniProtKB-ARBA"/>
</dbReference>
<dbReference type="EMBL" id="KN881813">
    <property type="protein sequence ID" value="KIY48775.1"/>
    <property type="molecule type" value="Genomic_DNA"/>
</dbReference>
<dbReference type="Pfam" id="PF10294">
    <property type="entry name" value="Methyltransf_16"/>
    <property type="match status" value="1"/>
</dbReference>
<evidence type="ECO:0000313" key="1">
    <source>
        <dbReference type="EMBL" id="KIY48361.1"/>
    </source>
</evidence>
<dbReference type="SUPFAM" id="SSF53335">
    <property type="entry name" value="S-adenosyl-L-methionine-dependent methyltransferases"/>
    <property type="match status" value="1"/>
</dbReference>
<dbReference type="Proteomes" id="UP000054144">
    <property type="component" value="Unassembled WGS sequence"/>
</dbReference>
<dbReference type="EMBL" id="KN881847">
    <property type="protein sequence ID" value="KIY48361.1"/>
    <property type="molecule type" value="Genomic_DNA"/>
</dbReference>
<dbReference type="GO" id="GO:0005737">
    <property type="term" value="C:cytoplasm"/>
    <property type="evidence" value="ECO:0007669"/>
    <property type="project" value="TreeGrafter"/>
</dbReference>
<dbReference type="PANTHER" id="PTHR14614">
    <property type="entry name" value="HEPATOCELLULAR CARCINOMA-ASSOCIATED ANTIGEN"/>
    <property type="match status" value="1"/>
</dbReference>
<organism evidence="1 3">
    <name type="scientific">Fistulina hepatica ATCC 64428</name>
    <dbReference type="NCBI Taxonomy" id="1128425"/>
    <lineage>
        <taxon>Eukaryota</taxon>
        <taxon>Fungi</taxon>
        <taxon>Dikarya</taxon>
        <taxon>Basidiomycota</taxon>
        <taxon>Agaricomycotina</taxon>
        <taxon>Agaricomycetes</taxon>
        <taxon>Agaricomycetidae</taxon>
        <taxon>Agaricales</taxon>
        <taxon>Fistulinaceae</taxon>
        <taxon>Fistulina</taxon>
    </lineage>
</organism>
<dbReference type="InterPro" id="IPR019410">
    <property type="entry name" value="Methyltransf_16"/>
</dbReference>
<gene>
    <name evidence="2" type="ORF">FISHEDRAFT_65602</name>
    <name evidence="1" type="ORF">FISHEDRAFT_65763</name>
</gene>
<name>A0A0D7AER2_9AGAR</name>
<sequence length="253" mass="27805">MNPEDILNDSGVFIGRKPVVDDATVSYGPLRLSVAPKANTLLADHLFSPALFLAERLERGLIDVRDRRIVELGAGTGLPSLLSVLLPAPPQIVVVTDYPDERIMSNLRQNVERNRHLFPSTTVVQCAEYAWGTDATSLRRFLSASSDGFDVVFLSDLLHFKDSHDDLIASVLSLLSKTPDARVFVSAGNYTKAHICDTFVSKAAAANLMMGEVPPGENFNVWLGKNAVNGLDRDALGLRKSVCRFWIGRWARL</sequence>
<reference evidence="1 3" key="1">
    <citation type="journal article" date="2015" name="Fungal Genet. Biol.">
        <title>Evolution of novel wood decay mechanisms in Agaricales revealed by the genome sequences of Fistulina hepatica and Cylindrobasidium torrendii.</title>
        <authorList>
            <person name="Floudas D."/>
            <person name="Held B.W."/>
            <person name="Riley R."/>
            <person name="Nagy L.G."/>
            <person name="Koehler G."/>
            <person name="Ransdell A.S."/>
            <person name="Younus H."/>
            <person name="Chow J."/>
            <person name="Chiniquy J."/>
            <person name="Lipzen A."/>
            <person name="Tritt A."/>
            <person name="Sun H."/>
            <person name="Haridas S."/>
            <person name="LaButti K."/>
            <person name="Ohm R.A."/>
            <person name="Kues U."/>
            <person name="Blanchette R.A."/>
            <person name="Grigoriev I.V."/>
            <person name="Minto R.E."/>
            <person name="Hibbett D.S."/>
        </authorList>
    </citation>
    <scope>NUCLEOTIDE SEQUENCE [LARGE SCALE GENOMIC DNA]</scope>
    <source>
        <strain evidence="1 3">ATCC 64428</strain>
    </source>
</reference>
<dbReference type="PANTHER" id="PTHR14614:SF104">
    <property type="entry name" value="N-METHYLTRANSFERASE, PUTATIVE (AFU_ORTHOLOGUE AFUA_1G17750)-RELATED"/>
    <property type="match status" value="1"/>
</dbReference>
<keyword evidence="3" id="KW-1185">Reference proteome</keyword>
<dbReference type="AlphaFoldDB" id="A0A0D7AER2"/>
<evidence type="ECO:0008006" key="4">
    <source>
        <dbReference type="Google" id="ProtNLM"/>
    </source>
</evidence>
<protein>
    <recommendedName>
        <fullName evidence="4">Nicotinamide N-methyltransferase</fullName>
    </recommendedName>
</protein>
<proteinExistence type="predicted"/>
<evidence type="ECO:0000313" key="3">
    <source>
        <dbReference type="Proteomes" id="UP000054144"/>
    </source>
</evidence>
<dbReference type="Gene3D" id="3.40.50.150">
    <property type="entry name" value="Vaccinia Virus protein VP39"/>
    <property type="match status" value="1"/>
</dbReference>
<dbReference type="InterPro" id="IPR029063">
    <property type="entry name" value="SAM-dependent_MTases_sf"/>
</dbReference>
<evidence type="ECO:0000313" key="2">
    <source>
        <dbReference type="EMBL" id="KIY48775.1"/>
    </source>
</evidence>
<dbReference type="CDD" id="cd02440">
    <property type="entry name" value="AdoMet_MTases"/>
    <property type="match status" value="1"/>
</dbReference>
<accession>A0A0D7AER2</accession>
<dbReference type="OrthoDB" id="46564at2759"/>